<dbReference type="InterPro" id="IPR050765">
    <property type="entry name" value="Riboflavin_Biosynth_HTPR"/>
</dbReference>
<dbReference type="OrthoDB" id="195113at2"/>
<sequence>MNRKLFIYIATSLDGYIAKPNNNLDFLSIVEQKGEDYGYADFIKTIDTIILGRKTYDKVSTMAFDSPYGKKDTYIITRTPRPDIGSIKFYTDDFIELVTKLKSEEGKKNIYCDGGSEIINELLKHDLIDEFIISIIPVFVGNGTKLFKDGRPEQRLKLISTKQFEKGLVQLHYQRIDK</sequence>
<dbReference type="PANTHER" id="PTHR38011">
    <property type="entry name" value="DIHYDROFOLATE REDUCTASE FAMILY PROTEIN (AFU_ORTHOLOGUE AFUA_8G06820)"/>
    <property type="match status" value="1"/>
</dbReference>
<dbReference type="InterPro" id="IPR024072">
    <property type="entry name" value="DHFR-like_dom_sf"/>
</dbReference>
<gene>
    <name evidence="2" type="ORF">SAMN05443549_11049</name>
</gene>
<accession>A0A1M5PGS5</accession>
<dbReference type="RefSeq" id="WP_073371920.1">
    <property type="nucleotide sequence ID" value="NZ_FQWB01000010.1"/>
</dbReference>
<dbReference type="SUPFAM" id="SSF53597">
    <property type="entry name" value="Dihydrofolate reductase-like"/>
    <property type="match status" value="1"/>
</dbReference>
<reference evidence="3" key="1">
    <citation type="submission" date="2016-11" db="EMBL/GenBank/DDBJ databases">
        <authorList>
            <person name="Varghese N."/>
            <person name="Submissions S."/>
        </authorList>
    </citation>
    <scope>NUCLEOTIDE SEQUENCE [LARGE SCALE GENOMIC DNA]</scope>
    <source>
        <strain evidence="3">DSM 19978</strain>
    </source>
</reference>
<dbReference type="EMBL" id="FQWB01000010">
    <property type="protein sequence ID" value="SHH01006.1"/>
    <property type="molecule type" value="Genomic_DNA"/>
</dbReference>
<dbReference type="GO" id="GO:0008703">
    <property type="term" value="F:5-amino-6-(5-phosphoribosylamino)uracil reductase activity"/>
    <property type="evidence" value="ECO:0007669"/>
    <property type="project" value="InterPro"/>
</dbReference>
<dbReference type="AlphaFoldDB" id="A0A1M5PGS5"/>
<feature type="domain" description="Bacterial bifunctional deaminase-reductase C-terminal" evidence="1">
    <location>
        <begin position="4"/>
        <end position="169"/>
    </location>
</feature>
<evidence type="ECO:0000313" key="2">
    <source>
        <dbReference type="EMBL" id="SHH01006.1"/>
    </source>
</evidence>
<dbReference type="InterPro" id="IPR002734">
    <property type="entry name" value="RibDG_C"/>
</dbReference>
<name>A0A1M5PGS5_9FLAO</name>
<dbReference type="STRING" id="468056.SAMN05443549_11049"/>
<protein>
    <submittedName>
        <fullName evidence="2">Dihydrofolate reductase</fullName>
    </submittedName>
</protein>
<dbReference type="Gene3D" id="3.40.430.10">
    <property type="entry name" value="Dihydrofolate Reductase, subunit A"/>
    <property type="match status" value="1"/>
</dbReference>
<evidence type="ECO:0000259" key="1">
    <source>
        <dbReference type="Pfam" id="PF01872"/>
    </source>
</evidence>
<dbReference type="PANTHER" id="PTHR38011:SF11">
    <property type="entry name" value="2,5-DIAMINO-6-RIBOSYLAMINO-4(3H)-PYRIMIDINONE 5'-PHOSPHATE REDUCTASE"/>
    <property type="match status" value="1"/>
</dbReference>
<dbReference type="Pfam" id="PF01872">
    <property type="entry name" value="RibD_C"/>
    <property type="match status" value="1"/>
</dbReference>
<proteinExistence type="predicted"/>
<evidence type="ECO:0000313" key="3">
    <source>
        <dbReference type="Proteomes" id="UP000184516"/>
    </source>
</evidence>
<keyword evidence="3" id="KW-1185">Reference proteome</keyword>
<dbReference type="Proteomes" id="UP000184516">
    <property type="component" value="Unassembled WGS sequence"/>
</dbReference>
<dbReference type="GO" id="GO:0009231">
    <property type="term" value="P:riboflavin biosynthetic process"/>
    <property type="evidence" value="ECO:0007669"/>
    <property type="project" value="InterPro"/>
</dbReference>
<organism evidence="2 3">
    <name type="scientific">Flavobacterium fluvii</name>
    <dbReference type="NCBI Taxonomy" id="468056"/>
    <lineage>
        <taxon>Bacteria</taxon>
        <taxon>Pseudomonadati</taxon>
        <taxon>Bacteroidota</taxon>
        <taxon>Flavobacteriia</taxon>
        <taxon>Flavobacteriales</taxon>
        <taxon>Flavobacteriaceae</taxon>
        <taxon>Flavobacterium</taxon>
    </lineage>
</organism>